<dbReference type="STRING" id="310782.SAMN05216499_12745"/>
<dbReference type="EMBL" id="FRBI01000027">
    <property type="protein sequence ID" value="SHN22842.1"/>
    <property type="molecule type" value="Genomic_DNA"/>
</dbReference>
<sequence length="568" mass="63179">MSTPPPSKCAACQVNRVAWTKPRVDLCYACLPGGPFDAPPCRACGSPAYFSQGLCERCHPGAPLYPGSCVGCLAFGVYRGNSWLCWTCRWWRQHYPVGGCLYCDRTSAINGEGACRLCWENARRVQEIGRAVDLGQANRHGQQLYLANNQYDVTGAKRRRIAKERQQRRLQTPAPALTIVGWRQLLLFRMPPHQGAVKKRALTQDSPLLRYCNQALREHSARHSWSKRLINGVAHTIKLLEVLQETPGAKIRASDVLASARYGATVVSTLEILDAAGVLEDDRILAVERYFARHTAGLPTGMADQLQLWFDTMLQGSDQVPRRRPRHVQTIHMHILGMAPIWQAWAAQGHESFAEITTHDVRKALPVRGATRLFAEQGLRSLFTVLKANKRIFTNPTRAMSPTPTNTTIPLPLDTQKIRDGLNSPDAASALAVALVAFHALTGPQIQALTLTDITDGKLTLAHRTIPLAGPVKSRLTAYLDHRARTWPNTLNPHLFISRKTAPRTRPVGTQFPWTTLDVTPRALRDDRILQEIHATGGDVRRLCDFFGLGIDAALRYTTAPERPLPTR</sequence>
<reference evidence="1 2" key="1">
    <citation type="submission" date="2016-11" db="EMBL/GenBank/DDBJ databases">
        <authorList>
            <person name="Jaros S."/>
            <person name="Januszkiewicz K."/>
            <person name="Wedrychowicz H."/>
        </authorList>
    </citation>
    <scope>NUCLEOTIDE SEQUENCE [LARGE SCALE GENOMIC DNA]</scope>
    <source>
        <strain evidence="1 2">CGMCC 4.2025</strain>
    </source>
</reference>
<name>A0A1M7PYN6_9ACTN</name>
<keyword evidence="2" id="KW-1185">Reference proteome</keyword>
<dbReference type="InterPro" id="IPR011010">
    <property type="entry name" value="DNA_brk_join_enz"/>
</dbReference>
<dbReference type="AlphaFoldDB" id="A0A1M7PYN6"/>
<evidence type="ECO:0000313" key="1">
    <source>
        <dbReference type="EMBL" id="SHN22842.1"/>
    </source>
</evidence>
<accession>A0A1M7PYN6</accession>
<dbReference type="GO" id="GO:0003677">
    <property type="term" value="F:DNA binding"/>
    <property type="evidence" value="ECO:0007669"/>
    <property type="project" value="InterPro"/>
</dbReference>
<gene>
    <name evidence="1" type="ORF">SAMN05216499_12745</name>
</gene>
<evidence type="ECO:0000313" key="2">
    <source>
        <dbReference type="Proteomes" id="UP000184111"/>
    </source>
</evidence>
<dbReference type="OrthoDB" id="3216692at2"/>
<organism evidence="1 2">
    <name type="scientific">Actinacidiphila paucisporea</name>
    <dbReference type="NCBI Taxonomy" id="310782"/>
    <lineage>
        <taxon>Bacteria</taxon>
        <taxon>Bacillati</taxon>
        <taxon>Actinomycetota</taxon>
        <taxon>Actinomycetes</taxon>
        <taxon>Kitasatosporales</taxon>
        <taxon>Streptomycetaceae</taxon>
        <taxon>Actinacidiphila</taxon>
    </lineage>
</organism>
<proteinExistence type="predicted"/>
<dbReference type="Proteomes" id="UP000184111">
    <property type="component" value="Unassembled WGS sequence"/>
</dbReference>
<dbReference type="SUPFAM" id="SSF56349">
    <property type="entry name" value="DNA breaking-rejoining enzymes"/>
    <property type="match status" value="1"/>
</dbReference>
<protein>
    <submittedName>
        <fullName evidence="1">Uncharacterized protein</fullName>
    </submittedName>
</protein>